<keyword evidence="1" id="KW-0472">Membrane</keyword>
<reference evidence="3" key="1">
    <citation type="submission" date="2020-12" db="EMBL/GenBank/DDBJ databases">
        <authorList>
            <person name="Wen Z.T."/>
        </authorList>
    </citation>
    <scope>NUCLEOTIDE SEQUENCE [LARGE SCALE GENOMIC DNA]</scope>
    <source>
        <strain evidence="3">27-3</strain>
    </source>
</reference>
<dbReference type="RefSeq" id="WP_002274538.1">
    <property type="nucleotide sequence ID" value="NZ_CP066294.2"/>
</dbReference>
<proteinExistence type="predicted"/>
<feature type="transmembrane region" description="Helical" evidence="1">
    <location>
        <begin position="5"/>
        <end position="25"/>
    </location>
</feature>
<feature type="transmembrane region" description="Helical" evidence="1">
    <location>
        <begin position="54"/>
        <end position="78"/>
    </location>
</feature>
<sequence length="81" mass="9503">MVRLLLHIILLVFFIWYLIRILRLWGKQSADEPLWVPKKIGVGISLNPRNMLGFWISLLVILSVLIILIVLIIFYFLVEGE</sequence>
<protein>
    <submittedName>
        <fullName evidence="2">Uncharacterized protein</fullName>
    </submittedName>
</protein>
<keyword evidence="1" id="KW-1133">Transmembrane helix</keyword>
<evidence type="ECO:0000256" key="1">
    <source>
        <dbReference type="SAM" id="Phobius"/>
    </source>
</evidence>
<evidence type="ECO:0000313" key="3">
    <source>
        <dbReference type="Proteomes" id="UP000595884"/>
    </source>
</evidence>
<name>A0AAX1K2J0_STRMG</name>
<dbReference type="AlphaFoldDB" id="A0AAX1K2J0"/>
<dbReference type="EMBL" id="CP066294">
    <property type="protein sequence ID" value="QQL47361.1"/>
    <property type="molecule type" value="Genomic_DNA"/>
</dbReference>
<organism evidence="2 3">
    <name type="scientific">Streptococcus mutans</name>
    <dbReference type="NCBI Taxonomy" id="1309"/>
    <lineage>
        <taxon>Bacteria</taxon>
        <taxon>Bacillati</taxon>
        <taxon>Bacillota</taxon>
        <taxon>Bacilli</taxon>
        <taxon>Lactobacillales</taxon>
        <taxon>Streptococcaceae</taxon>
        <taxon>Streptococcus</taxon>
    </lineage>
</organism>
<gene>
    <name evidence="2" type="ORF">IGS65_000525</name>
</gene>
<accession>A0AAX1K2J0</accession>
<dbReference type="Proteomes" id="UP000595884">
    <property type="component" value="Chromosome"/>
</dbReference>
<evidence type="ECO:0000313" key="2">
    <source>
        <dbReference type="EMBL" id="QQL47361.1"/>
    </source>
</evidence>
<keyword evidence="1" id="KW-0812">Transmembrane</keyword>